<dbReference type="Proteomes" id="UP000016931">
    <property type="component" value="Unassembled WGS sequence"/>
</dbReference>
<keyword evidence="3" id="KW-0862">Zinc</keyword>
<dbReference type="InterPro" id="IPR006913">
    <property type="entry name" value="CENP-V/GFA"/>
</dbReference>
<name>M3DAV1_SPHMS</name>
<dbReference type="eggNOG" id="ENOG502SSE4">
    <property type="taxonomic scope" value="Eukaryota"/>
</dbReference>
<dbReference type="Gene3D" id="3.90.1590.10">
    <property type="entry name" value="glutathione-dependent formaldehyde- activating enzyme (gfa)"/>
    <property type="match status" value="1"/>
</dbReference>
<accession>M3DAV1</accession>
<dbReference type="RefSeq" id="XP_016763090.1">
    <property type="nucleotide sequence ID" value="XM_016908664.1"/>
</dbReference>
<dbReference type="PROSITE" id="PS51891">
    <property type="entry name" value="CENP_V_GFA"/>
    <property type="match status" value="1"/>
</dbReference>
<dbReference type="AlphaFoldDB" id="M3DAV1"/>
<comment type="similarity">
    <text evidence="1">Belongs to the Gfa family.</text>
</comment>
<evidence type="ECO:0000256" key="2">
    <source>
        <dbReference type="ARBA" id="ARBA00022723"/>
    </source>
</evidence>
<organism evidence="6 7">
    <name type="scientific">Sphaerulina musiva (strain SO2202)</name>
    <name type="common">Poplar stem canker fungus</name>
    <name type="synonym">Septoria musiva</name>
    <dbReference type="NCBI Taxonomy" id="692275"/>
    <lineage>
        <taxon>Eukaryota</taxon>
        <taxon>Fungi</taxon>
        <taxon>Dikarya</taxon>
        <taxon>Ascomycota</taxon>
        <taxon>Pezizomycotina</taxon>
        <taxon>Dothideomycetes</taxon>
        <taxon>Dothideomycetidae</taxon>
        <taxon>Mycosphaerellales</taxon>
        <taxon>Mycosphaerellaceae</taxon>
        <taxon>Sphaerulina</taxon>
    </lineage>
</organism>
<sequence length="136" mass="14544">MPTKGSCVCGEWTYEYEGEPSGVAICYCIPCRKTAGSNGSYNLMIPLDKFKKLSGTNFLYTRTGDSGKPINYTNCGKCGTIMTADVQALEGVVLVKGGTVDDLTLDAKLAPKVEIYRKTAPEWCTPVAGAALKEVS</sequence>
<dbReference type="PANTHER" id="PTHR33337">
    <property type="entry name" value="GFA DOMAIN-CONTAINING PROTEIN"/>
    <property type="match status" value="1"/>
</dbReference>
<dbReference type="GeneID" id="27905801"/>
<gene>
    <name evidence="6" type="ORF">SEPMUDRAFT_37223</name>
</gene>
<dbReference type="InterPro" id="IPR011057">
    <property type="entry name" value="Mss4-like_sf"/>
</dbReference>
<keyword evidence="7" id="KW-1185">Reference proteome</keyword>
<dbReference type="EMBL" id="KB456261">
    <property type="protein sequence ID" value="EMF14969.1"/>
    <property type="molecule type" value="Genomic_DNA"/>
</dbReference>
<evidence type="ECO:0000256" key="4">
    <source>
        <dbReference type="ARBA" id="ARBA00023239"/>
    </source>
</evidence>
<dbReference type="SUPFAM" id="SSF51316">
    <property type="entry name" value="Mss4-like"/>
    <property type="match status" value="1"/>
</dbReference>
<dbReference type="GO" id="GO:0046872">
    <property type="term" value="F:metal ion binding"/>
    <property type="evidence" value="ECO:0007669"/>
    <property type="project" value="UniProtKB-KW"/>
</dbReference>
<dbReference type="PANTHER" id="PTHR33337:SF30">
    <property type="entry name" value="DUF636 DOMAIN PROTEIN (AFU_ORTHOLOGUE AFUA_1G03180)"/>
    <property type="match status" value="1"/>
</dbReference>
<dbReference type="OrthoDB" id="428768at2759"/>
<dbReference type="HOGENOM" id="CLU_055491_3_6_1"/>
<feature type="domain" description="CENP-V/GFA" evidence="5">
    <location>
        <begin position="3"/>
        <end position="124"/>
    </location>
</feature>
<dbReference type="GO" id="GO:0016846">
    <property type="term" value="F:carbon-sulfur lyase activity"/>
    <property type="evidence" value="ECO:0007669"/>
    <property type="project" value="InterPro"/>
</dbReference>
<keyword evidence="4" id="KW-0456">Lyase</keyword>
<keyword evidence="2" id="KW-0479">Metal-binding</keyword>
<reference evidence="6 7" key="1">
    <citation type="journal article" date="2012" name="PLoS Pathog.">
        <title>Diverse lifestyles and strategies of plant pathogenesis encoded in the genomes of eighteen Dothideomycetes fungi.</title>
        <authorList>
            <person name="Ohm R.A."/>
            <person name="Feau N."/>
            <person name="Henrissat B."/>
            <person name="Schoch C.L."/>
            <person name="Horwitz B.A."/>
            <person name="Barry K.W."/>
            <person name="Condon B.J."/>
            <person name="Copeland A.C."/>
            <person name="Dhillon B."/>
            <person name="Glaser F."/>
            <person name="Hesse C.N."/>
            <person name="Kosti I."/>
            <person name="LaButti K."/>
            <person name="Lindquist E.A."/>
            <person name="Lucas S."/>
            <person name="Salamov A.A."/>
            <person name="Bradshaw R.E."/>
            <person name="Ciuffetti L."/>
            <person name="Hamelin R.C."/>
            <person name="Kema G.H.J."/>
            <person name="Lawrence C."/>
            <person name="Scott J.A."/>
            <person name="Spatafora J.W."/>
            <person name="Turgeon B.G."/>
            <person name="de Wit P.J.G.M."/>
            <person name="Zhong S."/>
            <person name="Goodwin S.B."/>
            <person name="Grigoriev I.V."/>
        </authorList>
    </citation>
    <scope>NUCLEOTIDE SEQUENCE [LARGE SCALE GENOMIC DNA]</scope>
    <source>
        <strain evidence="6 7">SO2202</strain>
    </source>
</reference>
<evidence type="ECO:0000259" key="5">
    <source>
        <dbReference type="PROSITE" id="PS51891"/>
    </source>
</evidence>
<dbReference type="STRING" id="692275.M3DAV1"/>
<dbReference type="Pfam" id="PF04828">
    <property type="entry name" value="GFA"/>
    <property type="match status" value="1"/>
</dbReference>
<evidence type="ECO:0000256" key="1">
    <source>
        <dbReference type="ARBA" id="ARBA00005495"/>
    </source>
</evidence>
<protein>
    <recommendedName>
        <fullName evidence="5">CENP-V/GFA domain-containing protein</fullName>
    </recommendedName>
</protein>
<evidence type="ECO:0000256" key="3">
    <source>
        <dbReference type="ARBA" id="ARBA00022833"/>
    </source>
</evidence>
<evidence type="ECO:0000313" key="6">
    <source>
        <dbReference type="EMBL" id="EMF14969.1"/>
    </source>
</evidence>
<proteinExistence type="inferred from homology"/>
<dbReference type="OMA" id="ICHCLAC"/>
<evidence type="ECO:0000313" key="7">
    <source>
        <dbReference type="Proteomes" id="UP000016931"/>
    </source>
</evidence>